<dbReference type="EMBL" id="VORW01000001">
    <property type="protein sequence ID" value="TXE14117.1"/>
    <property type="molecule type" value="Genomic_DNA"/>
</dbReference>
<sequence length="378" mass="43393">MAKNVNRPNIPPKVKTNLWRSSGGRCQFNNCNTPLWLHKATMDQMNKAYIAHIFAFSKGGARYDEVKSPLLEKDFSNLMLVCDECHRTFDDKSKEEEYPADRLITMKRVHEERIELLTGIAPDMRSHILLFGAKIGQNASPLNFHSATQAILPNYYPSMPRPVEIGMQSALEDHAESYWLAEEENLIIKFKSEVQYLKGKHETQHFSIFGLAPQPLLIKLGTLLGDLYDAEVYQLHREPTTWKWLDQKYDVKHQIVPASTDHKVVALKFELSATITDDRIKNSLGEESSIWSITHSSPNNDYLKSRLHLQDFRRIARKALDQIKARHGEDVIIHVFPAMPVSTAIELGRVWMPKADLAMIIYDQNRREGGFIKTLKIS</sequence>
<dbReference type="AlphaFoldDB" id="A0A5C7B122"/>
<dbReference type="OrthoDB" id="962665at2"/>
<protein>
    <submittedName>
        <fullName evidence="2">SAVED domain-containing protein</fullName>
    </submittedName>
</protein>
<accession>A0A5C7B122</accession>
<gene>
    <name evidence="2" type="ORF">ESV85_00735</name>
</gene>
<name>A0A5C7B122_9BACT</name>
<organism evidence="2 3">
    <name type="scientific">Algoriphagus aquimarinus</name>
    <dbReference type="NCBI Taxonomy" id="237018"/>
    <lineage>
        <taxon>Bacteria</taxon>
        <taxon>Pseudomonadati</taxon>
        <taxon>Bacteroidota</taxon>
        <taxon>Cytophagia</taxon>
        <taxon>Cytophagales</taxon>
        <taxon>Cyclobacteriaceae</taxon>
        <taxon>Algoriphagus</taxon>
    </lineage>
</organism>
<dbReference type="Pfam" id="PF18145">
    <property type="entry name" value="SAVED"/>
    <property type="match status" value="1"/>
</dbReference>
<dbReference type="NCBIfam" id="NF033611">
    <property type="entry name" value="SAVED"/>
    <property type="match status" value="1"/>
</dbReference>
<evidence type="ECO:0000313" key="2">
    <source>
        <dbReference type="EMBL" id="TXE14117.1"/>
    </source>
</evidence>
<dbReference type="RefSeq" id="WP_146914366.1">
    <property type="nucleotide sequence ID" value="NZ_VORW01000001.1"/>
</dbReference>
<dbReference type="InterPro" id="IPR040836">
    <property type="entry name" value="SAVED"/>
</dbReference>
<feature type="domain" description="SMODS-associated and fused to various effectors" evidence="1">
    <location>
        <begin position="197"/>
        <end position="377"/>
    </location>
</feature>
<proteinExistence type="predicted"/>
<comment type="caution">
    <text evidence="2">The sequence shown here is derived from an EMBL/GenBank/DDBJ whole genome shotgun (WGS) entry which is preliminary data.</text>
</comment>
<evidence type="ECO:0000259" key="1">
    <source>
        <dbReference type="Pfam" id="PF18145"/>
    </source>
</evidence>
<dbReference type="Proteomes" id="UP000321935">
    <property type="component" value="Unassembled WGS sequence"/>
</dbReference>
<reference evidence="2 3" key="1">
    <citation type="submission" date="2019-08" db="EMBL/GenBank/DDBJ databases">
        <title>Genomes sequence of Algoriphagus aquimarinus ACAM450.</title>
        <authorList>
            <person name="Bowman J.P."/>
        </authorList>
    </citation>
    <scope>NUCLEOTIDE SEQUENCE [LARGE SCALE GENOMIC DNA]</scope>
    <source>
        <strain evidence="2 3">ACAM 450</strain>
    </source>
</reference>
<evidence type="ECO:0000313" key="3">
    <source>
        <dbReference type="Proteomes" id="UP000321935"/>
    </source>
</evidence>